<proteinExistence type="predicted"/>
<keyword evidence="4" id="KW-1185">Reference proteome</keyword>
<organism evidence="3 4">
    <name type="scientific">Paenibacillus harenae</name>
    <dbReference type="NCBI Taxonomy" id="306543"/>
    <lineage>
        <taxon>Bacteria</taxon>
        <taxon>Bacillati</taxon>
        <taxon>Bacillota</taxon>
        <taxon>Bacilli</taxon>
        <taxon>Bacillales</taxon>
        <taxon>Paenibacillaceae</taxon>
        <taxon>Paenibacillus</taxon>
    </lineage>
</organism>
<accession>A0ABT9TY90</accession>
<evidence type="ECO:0000256" key="1">
    <source>
        <dbReference type="SAM" id="MobiDB-lite"/>
    </source>
</evidence>
<protein>
    <recommendedName>
        <fullName evidence="2">DUF7948 domain-containing protein</fullName>
    </recommendedName>
</protein>
<sequence length="155" mass="17230">MKQRVLEAYGKLPLAFVPNVGQEEREIAYYAQGNGFRFDFIADRVRMTFYDIKPERDQERNLRGVTMTWRFLNAKSDVSAEGAAPDNGKINYLRGRTSKNRETKKKTAEKTEAVPLQTALPAPVAASAAQEAMPCVTTEWPLPKQGGSTAICATT</sequence>
<dbReference type="InterPro" id="IPR057708">
    <property type="entry name" value="DUF7948"/>
</dbReference>
<dbReference type="EMBL" id="JAUSSU010000003">
    <property type="protein sequence ID" value="MDQ0112335.1"/>
    <property type="molecule type" value="Genomic_DNA"/>
</dbReference>
<evidence type="ECO:0000313" key="4">
    <source>
        <dbReference type="Proteomes" id="UP001229346"/>
    </source>
</evidence>
<reference evidence="3 4" key="1">
    <citation type="submission" date="2023-07" db="EMBL/GenBank/DDBJ databases">
        <title>Sorghum-associated microbial communities from plants grown in Nebraska, USA.</title>
        <authorList>
            <person name="Schachtman D."/>
        </authorList>
    </citation>
    <scope>NUCLEOTIDE SEQUENCE [LARGE SCALE GENOMIC DNA]</scope>
    <source>
        <strain evidence="3 4">CC482</strain>
    </source>
</reference>
<feature type="compositionally biased region" description="Basic and acidic residues" evidence="1">
    <location>
        <begin position="99"/>
        <end position="111"/>
    </location>
</feature>
<dbReference type="Proteomes" id="UP001229346">
    <property type="component" value="Unassembled WGS sequence"/>
</dbReference>
<dbReference type="Pfam" id="PF25778">
    <property type="entry name" value="DUF7948"/>
    <property type="match status" value="1"/>
</dbReference>
<evidence type="ECO:0000259" key="2">
    <source>
        <dbReference type="Pfam" id="PF25778"/>
    </source>
</evidence>
<evidence type="ECO:0000313" key="3">
    <source>
        <dbReference type="EMBL" id="MDQ0112335.1"/>
    </source>
</evidence>
<feature type="region of interest" description="Disordered" evidence="1">
    <location>
        <begin position="79"/>
        <end position="111"/>
    </location>
</feature>
<gene>
    <name evidence="3" type="ORF">J2T15_001770</name>
</gene>
<comment type="caution">
    <text evidence="3">The sequence shown here is derived from an EMBL/GenBank/DDBJ whole genome shotgun (WGS) entry which is preliminary data.</text>
</comment>
<dbReference type="RefSeq" id="WP_307203097.1">
    <property type="nucleotide sequence ID" value="NZ_JAUSSU010000003.1"/>
</dbReference>
<feature type="domain" description="DUF7948" evidence="2">
    <location>
        <begin position="16"/>
        <end position="109"/>
    </location>
</feature>
<name>A0ABT9TY90_PAEHA</name>